<keyword evidence="6" id="KW-0067">ATP-binding</keyword>
<feature type="non-terminal residue" evidence="8">
    <location>
        <position position="1"/>
    </location>
</feature>
<dbReference type="EMBL" id="JF744698">
    <property type="protein sequence ID" value="AFA34402.1"/>
    <property type="molecule type" value="mRNA"/>
</dbReference>
<evidence type="ECO:0000256" key="7">
    <source>
        <dbReference type="ARBA" id="ARBA00048655"/>
    </source>
</evidence>
<protein>
    <recommendedName>
        <fullName evidence="2">protein-ribulosamine 3-kinase</fullName>
        <ecNumber evidence="2">2.7.1.172</ecNumber>
    </recommendedName>
</protein>
<keyword evidence="3" id="KW-0808">Transferase</keyword>
<dbReference type="GO" id="GO:0102193">
    <property type="term" value="F:protein-ribulosamine 3-kinase activity"/>
    <property type="evidence" value="ECO:0007669"/>
    <property type="project" value="UniProtKB-EC"/>
</dbReference>
<comment type="catalytic activity">
    <reaction evidence="7">
        <text>N(6)-D-ribulosyl-L-lysyl-[protein] + ATP = N(6)-(3-O-phospho-D-ribulosyl)-L-lysyl-[protein] + ADP + H(+)</text>
        <dbReference type="Rhea" id="RHEA:48432"/>
        <dbReference type="Rhea" id="RHEA-COMP:12103"/>
        <dbReference type="Rhea" id="RHEA-COMP:12104"/>
        <dbReference type="ChEBI" id="CHEBI:15378"/>
        <dbReference type="ChEBI" id="CHEBI:30616"/>
        <dbReference type="ChEBI" id="CHEBI:90418"/>
        <dbReference type="ChEBI" id="CHEBI:90420"/>
        <dbReference type="ChEBI" id="CHEBI:456216"/>
        <dbReference type="EC" id="2.7.1.172"/>
    </reaction>
    <physiologicalReaction direction="left-to-right" evidence="7">
        <dbReference type="Rhea" id="RHEA:48433"/>
    </physiologicalReaction>
</comment>
<name>H6BD70_OSTED</name>
<accession>H6BD70</accession>
<evidence type="ECO:0000256" key="1">
    <source>
        <dbReference type="ARBA" id="ARBA00009460"/>
    </source>
</evidence>
<evidence type="ECO:0000256" key="6">
    <source>
        <dbReference type="ARBA" id="ARBA00022840"/>
    </source>
</evidence>
<feature type="non-terminal residue" evidence="8">
    <location>
        <position position="94"/>
    </location>
</feature>
<dbReference type="EC" id="2.7.1.172" evidence="2"/>
<dbReference type="PANTHER" id="PTHR12149">
    <property type="entry name" value="FRUCTOSAMINE 3 KINASE-RELATED PROTEIN"/>
    <property type="match status" value="1"/>
</dbReference>
<dbReference type="PANTHER" id="PTHR12149:SF8">
    <property type="entry name" value="PROTEIN-RIBULOSAMINE 3-KINASE"/>
    <property type="match status" value="1"/>
</dbReference>
<reference evidence="8" key="1">
    <citation type="journal article" date="2012" name="Gene">
        <title>Identification and expression of immune genes in the flat oyster Ostrea edulis in response to bonamiosis.</title>
        <authorList>
            <person name="Martin-Gomez L."/>
            <person name="Villalba A."/>
            <person name="Abollo E."/>
        </authorList>
    </citation>
    <scope>NUCLEOTIDE SEQUENCE</scope>
</reference>
<dbReference type="InterPro" id="IPR016477">
    <property type="entry name" value="Fructo-/Ketosamine-3-kinase"/>
</dbReference>
<dbReference type="GO" id="GO:0005737">
    <property type="term" value="C:cytoplasm"/>
    <property type="evidence" value="ECO:0007669"/>
    <property type="project" value="UniProtKB-ARBA"/>
</dbReference>
<keyword evidence="4" id="KW-0547">Nucleotide-binding</keyword>
<evidence type="ECO:0000313" key="8">
    <source>
        <dbReference type="EMBL" id="AFA34402.1"/>
    </source>
</evidence>
<comment type="similarity">
    <text evidence="1">Belongs to the fructosamine kinase family.</text>
</comment>
<dbReference type="GO" id="GO:0016301">
    <property type="term" value="F:kinase activity"/>
    <property type="evidence" value="ECO:0007669"/>
    <property type="project" value="UniProtKB-KW"/>
</dbReference>
<keyword evidence="5 8" id="KW-0418">Kinase</keyword>
<dbReference type="GO" id="GO:0005524">
    <property type="term" value="F:ATP binding"/>
    <property type="evidence" value="ECO:0007669"/>
    <property type="project" value="UniProtKB-KW"/>
</dbReference>
<proteinExistence type="evidence at transcript level"/>
<evidence type="ECO:0000256" key="3">
    <source>
        <dbReference type="ARBA" id="ARBA00022679"/>
    </source>
</evidence>
<evidence type="ECO:0000256" key="4">
    <source>
        <dbReference type="ARBA" id="ARBA00022741"/>
    </source>
</evidence>
<dbReference type="Pfam" id="PF03881">
    <property type="entry name" value="Fructosamin_kin"/>
    <property type="match status" value="1"/>
</dbReference>
<dbReference type="FunFam" id="3.30.200.20:FF:000264">
    <property type="entry name" value="Protein-ribulosamine 3-kinase, chloroplastic"/>
    <property type="match status" value="1"/>
</dbReference>
<organism evidence="8">
    <name type="scientific">Ostrea edulis</name>
    <name type="common">Native oyster</name>
    <name type="synonym">European flat oyster</name>
    <dbReference type="NCBI Taxonomy" id="37623"/>
    <lineage>
        <taxon>Eukaryota</taxon>
        <taxon>Metazoa</taxon>
        <taxon>Spiralia</taxon>
        <taxon>Lophotrochozoa</taxon>
        <taxon>Mollusca</taxon>
        <taxon>Bivalvia</taxon>
        <taxon>Autobranchia</taxon>
        <taxon>Pteriomorphia</taxon>
        <taxon>Ostreida</taxon>
        <taxon>Ostreoidea</taxon>
        <taxon>Ostreidae</taxon>
        <taxon>Ostrea</taxon>
    </lineage>
</organism>
<evidence type="ECO:0000256" key="2">
    <source>
        <dbReference type="ARBA" id="ARBA00011961"/>
    </source>
</evidence>
<dbReference type="AlphaFoldDB" id="H6BD70"/>
<evidence type="ECO:0000256" key="5">
    <source>
        <dbReference type="ARBA" id="ARBA00022777"/>
    </source>
</evidence>
<sequence length="94" mass="10605">IIPKNYQQIFEGMEALLRAEFKDENLKCLGMGGSGCISEGLTYETGNGEKMFVKVNNKAEARQMFDGEYRSLECLYAADIVQVPKPIKITFVKF</sequence>
<dbReference type="Gene3D" id="3.30.200.20">
    <property type="entry name" value="Phosphorylase Kinase, domain 1"/>
    <property type="match status" value="1"/>
</dbReference>